<dbReference type="GO" id="GO:0004497">
    <property type="term" value="F:monooxygenase activity"/>
    <property type="evidence" value="ECO:0007669"/>
    <property type="project" value="UniProtKB-KW"/>
</dbReference>
<accession>A0AAX3MWE5</accession>
<dbReference type="SUPFAM" id="SSF54909">
    <property type="entry name" value="Dimeric alpha+beta barrel"/>
    <property type="match status" value="1"/>
</dbReference>
<dbReference type="RefSeq" id="WP_205053027.1">
    <property type="nucleotide sequence ID" value="NZ_CP118101.1"/>
</dbReference>
<keyword evidence="2" id="KW-0560">Oxidoreductase</keyword>
<organism evidence="2 3">
    <name type="scientific">Paenibacillus urinalis</name>
    <dbReference type="NCBI Taxonomy" id="521520"/>
    <lineage>
        <taxon>Bacteria</taxon>
        <taxon>Bacillati</taxon>
        <taxon>Bacillota</taxon>
        <taxon>Bacilli</taxon>
        <taxon>Bacillales</taxon>
        <taxon>Paenibacillaceae</taxon>
        <taxon>Paenibacillus</taxon>
    </lineage>
</organism>
<dbReference type="Gene3D" id="3.30.70.100">
    <property type="match status" value="1"/>
</dbReference>
<sequence>MIIVHANLFIKPEQEAVFLEEVKSLLAATRAEEGNISYELMKSTEQEHKYTMVELWKDMEAAGAHNASAHFTAFTHKAKELLAAPMELQIFSGEPLKI</sequence>
<reference evidence="2" key="1">
    <citation type="submission" date="2023-02" db="EMBL/GenBank/DDBJ databases">
        <title>Pathogen: clinical or host-associated sample.</title>
        <authorList>
            <person name="Hergert J."/>
            <person name="Casey R."/>
            <person name="Wagner J."/>
            <person name="Young E.L."/>
            <person name="Oakeson K.F."/>
        </authorList>
    </citation>
    <scope>NUCLEOTIDE SEQUENCE</scope>
    <source>
        <strain evidence="2">2022CK-00830</strain>
    </source>
</reference>
<gene>
    <name evidence="2" type="ORF">PUW23_14390</name>
</gene>
<dbReference type="PROSITE" id="PS51725">
    <property type="entry name" value="ABM"/>
    <property type="match status" value="1"/>
</dbReference>
<evidence type="ECO:0000313" key="2">
    <source>
        <dbReference type="EMBL" id="WDH80737.1"/>
    </source>
</evidence>
<proteinExistence type="predicted"/>
<dbReference type="PANTHER" id="PTHR33336">
    <property type="entry name" value="QUINOL MONOOXYGENASE YGIN-RELATED"/>
    <property type="match status" value="1"/>
</dbReference>
<dbReference type="InterPro" id="IPR050744">
    <property type="entry name" value="AI-2_Isomerase_LsrG"/>
</dbReference>
<dbReference type="AlphaFoldDB" id="A0AAX3MWE5"/>
<dbReference type="InterPro" id="IPR007138">
    <property type="entry name" value="ABM_dom"/>
</dbReference>
<protein>
    <submittedName>
        <fullName evidence="2">Quinol monooxygenase</fullName>
    </submittedName>
</protein>
<evidence type="ECO:0000259" key="1">
    <source>
        <dbReference type="PROSITE" id="PS51725"/>
    </source>
</evidence>
<dbReference type="Pfam" id="PF03992">
    <property type="entry name" value="ABM"/>
    <property type="match status" value="1"/>
</dbReference>
<dbReference type="EMBL" id="CP118101">
    <property type="protein sequence ID" value="WDH80737.1"/>
    <property type="molecule type" value="Genomic_DNA"/>
</dbReference>
<dbReference type="PANTHER" id="PTHR33336:SF3">
    <property type="entry name" value="ABM DOMAIN-CONTAINING PROTEIN"/>
    <property type="match status" value="1"/>
</dbReference>
<evidence type="ECO:0000313" key="3">
    <source>
        <dbReference type="Proteomes" id="UP001220962"/>
    </source>
</evidence>
<feature type="domain" description="ABM" evidence="1">
    <location>
        <begin position="2"/>
        <end position="91"/>
    </location>
</feature>
<name>A0AAX3MWE5_9BACL</name>
<dbReference type="InterPro" id="IPR011008">
    <property type="entry name" value="Dimeric_a/b-barrel"/>
</dbReference>
<dbReference type="Proteomes" id="UP001220962">
    <property type="component" value="Chromosome"/>
</dbReference>
<keyword evidence="2" id="KW-0503">Monooxygenase</keyword>